<evidence type="ECO:0000256" key="2">
    <source>
        <dbReference type="ARBA" id="ARBA00022487"/>
    </source>
</evidence>
<keyword evidence="2" id="KW-0719">Serine esterase</keyword>
<gene>
    <name evidence="10" type="ORF">PFL1_06151</name>
</gene>
<dbReference type="eggNOG" id="ENOG502QPXZ">
    <property type="taxonomic scope" value="Eukaryota"/>
</dbReference>
<evidence type="ECO:0000256" key="4">
    <source>
        <dbReference type="ARBA" id="ARBA00022729"/>
    </source>
</evidence>
<dbReference type="EC" id="3.1.1.-" evidence="8"/>
<comment type="similarity">
    <text evidence="1 8">Belongs to the tannase family.</text>
</comment>
<keyword evidence="3" id="KW-0479">Metal-binding</keyword>
<dbReference type="PANTHER" id="PTHR33938">
    <property type="entry name" value="FERULOYL ESTERASE B-RELATED"/>
    <property type="match status" value="1"/>
</dbReference>
<keyword evidence="5 8" id="KW-0378">Hydrolase</keyword>
<feature type="compositionally biased region" description="Low complexity" evidence="9">
    <location>
        <begin position="22"/>
        <end position="33"/>
    </location>
</feature>
<reference evidence="10 11" key="1">
    <citation type="journal article" date="2013" name="Plant Cell">
        <title>The transition from a phytopathogenic smut ancestor to an anamorphic biocontrol agent deciphered by comparative whole-genome analysis.</title>
        <authorList>
            <person name="Lefebvre F."/>
            <person name="Joly D.L."/>
            <person name="Labbe C."/>
            <person name="Teichmann B."/>
            <person name="Linning R."/>
            <person name="Belzile F."/>
            <person name="Bakkeren G."/>
            <person name="Belanger R.R."/>
        </authorList>
    </citation>
    <scope>NUCLEOTIDE SEQUENCE [LARGE SCALE GENOMIC DNA]</scope>
    <source>
        <strain evidence="10 11">PF-1</strain>
    </source>
</reference>
<evidence type="ECO:0000313" key="10">
    <source>
        <dbReference type="EMBL" id="EPQ26216.1"/>
    </source>
</evidence>
<evidence type="ECO:0000256" key="9">
    <source>
        <dbReference type="SAM" id="MobiDB-lite"/>
    </source>
</evidence>
<dbReference type="EMBL" id="KE361646">
    <property type="protein sequence ID" value="EPQ26216.1"/>
    <property type="molecule type" value="Genomic_DNA"/>
</dbReference>
<evidence type="ECO:0000256" key="8">
    <source>
        <dbReference type="RuleBase" id="RU361238"/>
    </source>
</evidence>
<protein>
    <recommendedName>
        <fullName evidence="8">Carboxylic ester hydrolase</fullName>
        <ecNumber evidence="8">3.1.1.-</ecNumber>
    </recommendedName>
</protein>
<dbReference type="AlphaFoldDB" id="A0A061H6I2"/>
<dbReference type="HOGENOM" id="CLU_014819_3_2_1"/>
<feature type="region of interest" description="Disordered" evidence="9">
    <location>
        <begin position="20"/>
        <end position="40"/>
    </location>
</feature>
<evidence type="ECO:0000256" key="3">
    <source>
        <dbReference type="ARBA" id="ARBA00022723"/>
    </source>
</evidence>
<dbReference type="OrthoDB" id="3039123at2759"/>
<accession>A0A061H6I2</accession>
<dbReference type="GO" id="GO:0046872">
    <property type="term" value="F:metal ion binding"/>
    <property type="evidence" value="ECO:0007669"/>
    <property type="project" value="UniProtKB-KW"/>
</dbReference>
<evidence type="ECO:0000256" key="1">
    <source>
        <dbReference type="ARBA" id="ARBA00006249"/>
    </source>
</evidence>
<proteinExistence type="inferred from homology"/>
<dbReference type="InterPro" id="IPR011118">
    <property type="entry name" value="Tannase/feruloyl_esterase"/>
</dbReference>
<dbReference type="RefSeq" id="XP_007881882.1">
    <property type="nucleotide sequence ID" value="XM_007883691.1"/>
</dbReference>
<keyword evidence="7" id="KW-1015">Disulfide bond</keyword>
<dbReference type="PANTHER" id="PTHR33938:SF8">
    <property type="entry name" value="CARBOXYLIC ESTER HYDROLASE"/>
    <property type="match status" value="1"/>
</dbReference>
<evidence type="ECO:0000256" key="5">
    <source>
        <dbReference type="ARBA" id="ARBA00022801"/>
    </source>
</evidence>
<evidence type="ECO:0000313" key="11">
    <source>
        <dbReference type="Proteomes" id="UP000053664"/>
    </source>
</evidence>
<dbReference type="GO" id="GO:0030600">
    <property type="term" value="F:feruloyl esterase activity"/>
    <property type="evidence" value="ECO:0007669"/>
    <property type="project" value="UniProtKB-ARBA"/>
</dbReference>
<organism evidence="10 11">
    <name type="scientific">Pseudozyma flocculosa PF-1</name>
    <dbReference type="NCBI Taxonomy" id="1277687"/>
    <lineage>
        <taxon>Eukaryota</taxon>
        <taxon>Fungi</taxon>
        <taxon>Dikarya</taxon>
        <taxon>Basidiomycota</taxon>
        <taxon>Ustilaginomycotina</taxon>
        <taxon>Ustilaginomycetes</taxon>
        <taxon>Ustilaginales</taxon>
        <taxon>Ustilaginaceae</taxon>
        <taxon>Pseudozyma</taxon>
    </lineage>
</organism>
<keyword evidence="6" id="KW-0106">Calcium</keyword>
<evidence type="ECO:0000256" key="6">
    <source>
        <dbReference type="ARBA" id="ARBA00022837"/>
    </source>
</evidence>
<dbReference type="Proteomes" id="UP000053664">
    <property type="component" value="Unassembled WGS sequence"/>
</dbReference>
<dbReference type="GeneID" id="19320231"/>
<dbReference type="Pfam" id="PF07519">
    <property type="entry name" value="Tannase"/>
    <property type="match status" value="1"/>
</dbReference>
<dbReference type="SUPFAM" id="SSF53474">
    <property type="entry name" value="alpha/beta-Hydrolases"/>
    <property type="match status" value="1"/>
</dbReference>
<dbReference type="InterPro" id="IPR029058">
    <property type="entry name" value="AB_hydrolase_fold"/>
</dbReference>
<feature type="chain" id="PRO_5005102823" description="Carboxylic ester hydrolase" evidence="8">
    <location>
        <begin position="21"/>
        <end position="534"/>
    </location>
</feature>
<evidence type="ECO:0000256" key="7">
    <source>
        <dbReference type="ARBA" id="ARBA00023157"/>
    </source>
</evidence>
<sequence>MQLPLLALPTAVLAASGILGAPQPSNSNSQRPSCGSLRPSPIPGVRYLDVQSREYTNATYPGAQAGTSVTLSFCEVNVTLTHGKAGDRVLVSTWLPHEADWNARFQGTGGGGYRAGTFGQALAPAVAQGYSAASTDAGIDANRPDGDFILRNATGDVNLDLLTNFAGRSLHEMTLLGKDFTRQFYGGKRRFYSYWNGCSTGGRQGMIEAQRYPTDYDGIMASAPAINWSQFSPAGSFPNNQRVQSGYDGPTCELVEMQRRLIDACDALDGARDGVIAALDRCQFDPHSIVGQRYTCAETGAELQFTQAAADLVDVTWNGGRDAQGRKAWYGFERGTNLTQATAEDPSFATYSQIWIRQAVKKDPQFDVTALSQDELSRVIYQSYAEWNDLIGTSDPDLRKAYQHGTKILTWHGTSDQAIPFSGTIDYYTRTTDFLRVKGVEIDDFYRLFSAPGVAHCRGGVGAAPDDPLQAVVDWVEQGRAPERLAATTQDARKKKEDLCRYPKMATWNAQGDVECKVTDFSRNFKPLPRPPKV</sequence>
<dbReference type="KEGG" id="pfp:PFL1_06151"/>
<keyword evidence="4 8" id="KW-0732">Signal</keyword>
<feature type="signal peptide" evidence="8">
    <location>
        <begin position="1"/>
        <end position="20"/>
    </location>
</feature>
<name>A0A061H6I2_9BASI</name>